<reference evidence="4 5" key="1">
    <citation type="submission" date="2018-06" db="EMBL/GenBank/DDBJ databases">
        <title>A transcriptomic atlas of mushroom development highlights an independent origin of complex multicellularity.</title>
        <authorList>
            <consortium name="DOE Joint Genome Institute"/>
            <person name="Krizsan K."/>
            <person name="Almasi E."/>
            <person name="Merenyi Z."/>
            <person name="Sahu N."/>
            <person name="Viragh M."/>
            <person name="Koszo T."/>
            <person name="Mondo S."/>
            <person name="Kiss B."/>
            <person name="Balint B."/>
            <person name="Kues U."/>
            <person name="Barry K."/>
            <person name="Hegedus J.C."/>
            <person name="Henrissat B."/>
            <person name="Johnson J."/>
            <person name="Lipzen A."/>
            <person name="Ohm R."/>
            <person name="Nagy I."/>
            <person name="Pangilinan J."/>
            <person name="Yan J."/>
            <person name="Xiong Y."/>
            <person name="Grigoriev I.V."/>
            <person name="Hibbett D.S."/>
            <person name="Nagy L.G."/>
        </authorList>
    </citation>
    <scope>NUCLEOTIDE SEQUENCE [LARGE SCALE GENOMIC DNA]</scope>
    <source>
        <strain evidence="4 5">SZMC22713</strain>
    </source>
</reference>
<dbReference type="GO" id="GO:0050660">
    <property type="term" value="F:flavin adenine dinucleotide binding"/>
    <property type="evidence" value="ECO:0007669"/>
    <property type="project" value="InterPro"/>
</dbReference>
<dbReference type="EMBL" id="ML170156">
    <property type="protein sequence ID" value="TDL30222.1"/>
    <property type="molecule type" value="Genomic_DNA"/>
</dbReference>
<dbReference type="InterPro" id="IPR036188">
    <property type="entry name" value="FAD/NAD-bd_sf"/>
</dbReference>
<dbReference type="Pfam" id="PF00743">
    <property type="entry name" value="FMO-like"/>
    <property type="match status" value="1"/>
</dbReference>
<dbReference type="PRINTS" id="PR00419">
    <property type="entry name" value="ADXRDTASE"/>
</dbReference>
<name>A0A4R5XHE3_9AGAM</name>
<dbReference type="AlphaFoldDB" id="A0A4R5XHE3"/>
<dbReference type="STRING" id="50990.A0A4R5XHE3"/>
<keyword evidence="2" id="KW-0274">FAD</keyword>
<dbReference type="InterPro" id="IPR050982">
    <property type="entry name" value="Auxin_biosynth/cation_transpt"/>
</dbReference>
<dbReference type="VEuPathDB" id="FungiDB:BD410DRAFT_780762"/>
<evidence type="ECO:0000256" key="1">
    <source>
        <dbReference type="ARBA" id="ARBA00022630"/>
    </source>
</evidence>
<dbReference type="GO" id="GO:0050661">
    <property type="term" value="F:NADP binding"/>
    <property type="evidence" value="ECO:0007669"/>
    <property type="project" value="InterPro"/>
</dbReference>
<proteinExistence type="predicted"/>
<dbReference type="PANTHER" id="PTHR43539:SF68">
    <property type="entry name" value="FLAVIN-BINDING MONOOXYGENASE-LIKE PROTEIN (AFU_ORTHOLOGUE AFUA_4G09220)"/>
    <property type="match status" value="1"/>
</dbReference>
<sequence length="582" mass="63661">MSDAPVDLNAAATAWLAEFGAALSAGDADKAAAQINEHGFFRDLLTFSWDFRTRAGTEQIKSYLANSLADAKVSNVQLDLRPGLAPTPFDMIPGLAGVDAAFTFETATAHGRGTFRILSPDKVHWQAQVVTMLVTDWKGHEEVANEVGVYANHTLAWEEVRAERVAETEKDPQVLVLGAGQTGLQVAARLRNMGLRTIVIEKDARVGDLWRNRYPTLTLHTPRSHHSLLYQPFPSNWPIFTPRDKVASWLEQYAEHQDLVVWTSSTITGQPKYDTAAKRWTVTVDRAGKPLTLHPPHIVLATGIFGDPTIPKIPGLESFKGEHYHSSDFHGGKKHAGQRVVVVGSGNSAADICQDVAVRGAAKVTMVQRSPTVVVSDKVTAFRTAMAFPDGAPQDVIDLKNTGTPLALLRIIMVENQKWANMLDKDMHDGLKKAGFMVTDGPDGAGHLLRVYEKARGFFIDVGCSALIADGKVHVKPGQEITKITEKSVVFADGEEIEADAIVWATGYDGPKPKWSRIFGEEVVDRIGEVWGMNEEGEVRAGYKPTGQPGLYFCGGDFAVSRMYTKQLALYIRAIEAGLLKQ</sequence>
<dbReference type="Proteomes" id="UP000294933">
    <property type="component" value="Unassembled WGS sequence"/>
</dbReference>
<keyword evidence="4" id="KW-0503">Monooxygenase</keyword>
<dbReference type="OrthoDB" id="74360at2759"/>
<keyword evidence="3" id="KW-0560">Oxidoreductase</keyword>
<keyword evidence="1" id="KW-0285">Flavoprotein</keyword>
<gene>
    <name evidence="4" type="ORF">BD410DRAFT_780762</name>
</gene>
<dbReference type="GO" id="GO:0004499">
    <property type="term" value="F:N,N-dimethylaniline monooxygenase activity"/>
    <property type="evidence" value="ECO:0007669"/>
    <property type="project" value="InterPro"/>
</dbReference>
<dbReference type="InterPro" id="IPR020946">
    <property type="entry name" value="Flavin_mOase-like"/>
</dbReference>
<evidence type="ECO:0000313" key="4">
    <source>
        <dbReference type="EMBL" id="TDL30222.1"/>
    </source>
</evidence>
<keyword evidence="5" id="KW-1185">Reference proteome</keyword>
<accession>A0A4R5XHE3</accession>
<protein>
    <submittedName>
        <fullName evidence="4">Dimethylaniline monooxygenase</fullName>
    </submittedName>
</protein>
<dbReference type="SUPFAM" id="SSF51905">
    <property type="entry name" value="FAD/NAD(P)-binding domain"/>
    <property type="match status" value="1"/>
</dbReference>
<dbReference type="PANTHER" id="PTHR43539">
    <property type="entry name" value="FLAVIN-BINDING MONOOXYGENASE-LIKE PROTEIN (AFU_ORTHOLOGUE AFUA_4G09220)"/>
    <property type="match status" value="1"/>
</dbReference>
<organism evidence="4 5">
    <name type="scientific">Rickenella mellea</name>
    <dbReference type="NCBI Taxonomy" id="50990"/>
    <lineage>
        <taxon>Eukaryota</taxon>
        <taxon>Fungi</taxon>
        <taxon>Dikarya</taxon>
        <taxon>Basidiomycota</taxon>
        <taxon>Agaricomycotina</taxon>
        <taxon>Agaricomycetes</taxon>
        <taxon>Hymenochaetales</taxon>
        <taxon>Rickenellaceae</taxon>
        <taxon>Rickenella</taxon>
    </lineage>
</organism>
<evidence type="ECO:0000313" key="5">
    <source>
        <dbReference type="Proteomes" id="UP000294933"/>
    </source>
</evidence>
<evidence type="ECO:0000256" key="2">
    <source>
        <dbReference type="ARBA" id="ARBA00022827"/>
    </source>
</evidence>
<dbReference type="Gene3D" id="3.50.50.60">
    <property type="entry name" value="FAD/NAD(P)-binding domain"/>
    <property type="match status" value="1"/>
</dbReference>
<evidence type="ECO:0000256" key="3">
    <source>
        <dbReference type="ARBA" id="ARBA00023002"/>
    </source>
</evidence>